<dbReference type="InterPro" id="IPR036259">
    <property type="entry name" value="MFS_trans_sf"/>
</dbReference>
<organism evidence="9 10">
    <name type="scientific">Aureobasidium pullulans</name>
    <name type="common">Black yeast</name>
    <name type="synonym">Pullularia pullulans</name>
    <dbReference type="NCBI Taxonomy" id="5580"/>
    <lineage>
        <taxon>Eukaryota</taxon>
        <taxon>Fungi</taxon>
        <taxon>Dikarya</taxon>
        <taxon>Ascomycota</taxon>
        <taxon>Pezizomycotina</taxon>
        <taxon>Dothideomycetes</taxon>
        <taxon>Dothideomycetidae</taxon>
        <taxon>Dothideales</taxon>
        <taxon>Saccotheciaceae</taxon>
        <taxon>Aureobasidium</taxon>
    </lineage>
</organism>
<dbReference type="PRINTS" id="PR00171">
    <property type="entry name" value="SUGRTRNSPORT"/>
</dbReference>
<keyword evidence="4 7" id="KW-0812">Transmembrane</keyword>
<evidence type="ECO:0000313" key="10">
    <source>
        <dbReference type="Proteomes" id="UP000304928"/>
    </source>
</evidence>
<dbReference type="InterPro" id="IPR005829">
    <property type="entry name" value="Sugar_transporter_CS"/>
</dbReference>
<dbReference type="PROSITE" id="PS00217">
    <property type="entry name" value="SUGAR_TRANSPORT_2"/>
    <property type="match status" value="1"/>
</dbReference>
<comment type="subcellular location">
    <subcellularLocation>
        <location evidence="1">Membrane</location>
        <topology evidence="1">Multi-pass membrane protein</topology>
    </subcellularLocation>
</comment>
<evidence type="ECO:0000256" key="1">
    <source>
        <dbReference type="ARBA" id="ARBA00004141"/>
    </source>
</evidence>
<keyword evidence="6 7" id="KW-0472">Membrane</keyword>
<feature type="transmembrane region" description="Helical" evidence="7">
    <location>
        <begin position="273"/>
        <end position="298"/>
    </location>
</feature>
<proteinExistence type="inferred from homology"/>
<dbReference type="InterPro" id="IPR050360">
    <property type="entry name" value="MFS_Sugar_Transporters"/>
</dbReference>
<evidence type="ECO:0000256" key="3">
    <source>
        <dbReference type="ARBA" id="ARBA00022448"/>
    </source>
</evidence>
<reference evidence="9 10" key="1">
    <citation type="submission" date="2018-10" db="EMBL/GenBank/DDBJ databases">
        <title>Fifty Aureobasidium pullulans genomes reveal a recombining polyextremotolerant generalist.</title>
        <authorList>
            <person name="Gostincar C."/>
            <person name="Turk M."/>
            <person name="Zajc J."/>
            <person name="Gunde-Cimerman N."/>
        </authorList>
    </citation>
    <scope>NUCLEOTIDE SEQUENCE [LARGE SCALE GENOMIC DNA]</scope>
    <source>
        <strain evidence="9 10">EXF-10507</strain>
    </source>
</reference>
<feature type="domain" description="Major facilitator superfamily (MFS) profile" evidence="8">
    <location>
        <begin position="180"/>
        <end position="621"/>
    </location>
</feature>
<dbReference type="FunFam" id="1.20.1250.20:FF:000134">
    <property type="entry name" value="MFS sugar transporter protein"/>
    <property type="match status" value="1"/>
</dbReference>
<dbReference type="InterPro" id="IPR020846">
    <property type="entry name" value="MFS_dom"/>
</dbReference>
<gene>
    <name evidence="9" type="ORF">D6D15_03630</name>
</gene>
<dbReference type="PANTHER" id="PTHR48022:SF46">
    <property type="entry name" value="SUGAR TRANSPORTER, PUTATIVE (AFU_ORTHOLOGUE AFUA_1G11830)-RELATED"/>
    <property type="match status" value="1"/>
</dbReference>
<evidence type="ECO:0000313" key="9">
    <source>
        <dbReference type="EMBL" id="THW91774.1"/>
    </source>
</evidence>
<comment type="caution">
    <text evidence="9">The sequence shown here is derived from an EMBL/GenBank/DDBJ whole genome shotgun (WGS) entry which is preliminary data.</text>
</comment>
<dbReference type="PANTHER" id="PTHR48022">
    <property type="entry name" value="PLASTIDIC GLUCOSE TRANSPORTER 4"/>
    <property type="match status" value="1"/>
</dbReference>
<keyword evidence="3" id="KW-0813">Transport</keyword>
<evidence type="ECO:0000256" key="2">
    <source>
        <dbReference type="ARBA" id="ARBA00010992"/>
    </source>
</evidence>
<feature type="transmembrane region" description="Helical" evidence="7">
    <location>
        <begin position="348"/>
        <end position="365"/>
    </location>
</feature>
<dbReference type="InterPro" id="IPR005828">
    <property type="entry name" value="MFS_sugar_transport-like"/>
</dbReference>
<feature type="transmembrane region" description="Helical" evidence="7">
    <location>
        <begin position="249"/>
        <end position="267"/>
    </location>
</feature>
<dbReference type="PROSITE" id="PS50850">
    <property type="entry name" value="MFS"/>
    <property type="match status" value="1"/>
</dbReference>
<name>A0A4S9BFI0_AURPU</name>
<sequence>MHSGEALVHMSPGRNGDATDWRNNPIPCDIFSVRDKRETTSRWRLSRTGLGSPDGQNFDYQKEHGLPTTPYHGLCRPGVAWGRKIRGDIVPFREERLDLQYLTRPALLLGISFFVHLRINLAEHRDPITGLLRPRPFLGQHLDRSTQAQLCLLPAAFVLKTTATMGKFSMSKTRAYNWYISLVAASCMVLYGYDASVFNAVQGSKHWVAYFDKPSLQTIGAINTAYTVGAIVAGWFMGGPIADYFGRRVGMASGATLVIIATFIQTFTPRHNLACYIVGRVVVGLGQGLALTAGPIYIGELAPSEIRGKIMSFWQMFYSVGSFIAYWVNFACSKHRAELGEWDWRMVTIFQLLMPVLILSQVFFIPETPRWYLQHGDDGTKAKQSLMKVRDTEQEVDDEILMIKEALEFEKEAISSSYSALWKDPSVRKRLLLAFVLNAGQQITGQGTLNTYSTIIYKKVFASDSTIALINALNATFAIFFTMNATWTVDRFGRKFLLIIGALGMAMCMVIVAAVVTETPGGNTKSEPVGIAVVFLLFLFAFFYKPSWGATVWIWTAEIFSMNVRAQAVGMASQTQNVANLIVQQFFPTFLNNCGFYAFYMFAGINLLLAVFVWLCIPETKNVTLEEIDTLFGGQNHVEKGGDMMGVIDARHAEGEKFGVEHIDEIREDRR</sequence>
<dbReference type="GO" id="GO:0016020">
    <property type="term" value="C:membrane"/>
    <property type="evidence" value="ECO:0007669"/>
    <property type="project" value="UniProtKB-SubCell"/>
</dbReference>
<dbReference type="Gene3D" id="1.20.1250.20">
    <property type="entry name" value="MFS general substrate transporter like domains"/>
    <property type="match status" value="1"/>
</dbReference>
<dbReference type="InterPro" id="IPR003663">
    <property type="entry name" value="Sugar/inositol_transpt"/>
</dbReference>
<feature type="transmembrane region" description="Helical" evidence="7">
    <location>
        <begin position="496"/>
        <end position="516"/>
    </location>
</feature>
<dbReference type="Proteomes" id="UP000304928">
    <property type="component" value="Unassembled WGS sequence"/>
</dbReference>
<feature type="transmembrane region" description="Helical" evidence="7">
    <location>
        <begin position="310"/>
        <end position="328"/>
    </location>
</feature>
<protein>
    <submittedName>
        <fullName evidence="9">General substrate transporter</fullName>
    </submittedName>
</protein>
<dbReference type="PROSITE" id="PS00216">
    <property type="entry name" value="SUGAR_TRANSPORT_1"/>
    <property type="match status" value="1"/>
</dbReference>
<dbReference type="EMBL" id="QZAR01000045">
    <property type="protein sequence ID" value="THW91774.1"/>
    <property type="molecule type" value="Genomic_DNA"/>
</dbReference>
<feature type="transmembrane region" description="Helical" evidence="7">
    <location>
        <begin position="175"/>
        <end position="193"/>
    </location>
</feature>
<feature type="transmembrane region" description="Helical" evidence="7">
    <location>
        <begin position="597"/>
        <end position="617"/>
    </location>
</feature>
<evidence type="ECO:0000256" key="5">
    <source>
        <dbReference type="ARBA" id="ARBA00022989"/>
    </source>
</evidence>
<dbReference type="NCBIfam" id="TIGR00879">
    <property type="entry name" value="SP"/>
    <property type="match status" value="1"/>
</dbReference>
<accession>A0A4S9BFI0</accession>
<keyword evidence="5 7" id="KW-1133">Transmembrane helix</keyword>
<evidence type="ECO:0000256" key="6">
    <source>
        <dbReference type="ARBA" id="ARBA00023136"/>
    </source>
</evidence>
<evidence type="ECO:0000259" key="8">
    <source>
        <dbReference type="PROSITE" id="PS50850"/>
    </source>
</evidence>
<dbReference type="AlphaFoldDB" id="A0A4S9BFI0"/>
<dbReference type="SUPFAM" id="SSF103473">
    <property type="entry name" value="MFS general substrate transporter"/>
    <property type="match status" value="1"/>
</dbReference>
<feature type="transmembrane region" description="Helical" evidence="7">
    <location>
        <begin position="528"/>
        <end position="544"/>
    </location>
</feature>
<evidence type="ECO:0000256" key="4">
    <source>
        <dbReference type="ARBA" id="ARBA00022692"/>
    </source>
</evidence>
<feature type="transmembrane region" description="Helical" evidence="7">
    <location>
        <begin position="216"/>
        <end position="237"/>
    </location>
</feature>
<feature type="transmembrane region" description="Helical" evidence="7">
    <location>
        <begin position="466"/>
        <end position="484"/>
    </location>
</feature>
<comment type="similarity">
    <text evidence="2">Belongs to the major facilitator superfamily. Sugar transporter (TC 2.A.1.1) family.</text>
</comment>
<dbReference type="Pfam" id="PF00083">
    <property type="entry name" value="Sugar_tr"/>
    <property type="match status" value="1"/>
</dbReference>
<dbReference type="GO" id="GO:0005351">
    <property type="term" value="F:carbohydrate:proton symporter activity"/>
    <property type="evidence" value="ECO:0007669"/>
    <property type="project" value="TreeGrafter"/>
</dbReference>
<evidence type="ECO:0000256" key="7">
    <source>
        <dbReference type="SAM" id="Phobius"/>
    </source>
</evidence>